<evidence type="ECO:0000313" key="3">
    <source>
        <dbReference type="Proteomes" id="UP000294813"/>
    </source>
</evidence>
<reference evidence="2 3" key="1">
    <citation type="submission" date="2019-03" db="EMBL/GenBank/DDBJ databases">
        <title>Genomic Encyclopedia of Type Strains, Phase IV (KMG-IV): sequencing the most valuable type-strain genomes for metagenomic binning, comparative biology and taxonomic classification.</title>
        <authorList>
            <person name="Goeker M."/>
        </authorList>
    </citation>
    <scope>NUCLEOTIDE SEQUENCE [LARGE SCALE GENOMIC DNA]</scope>
    <source>
        <strain evidence="2 3">DSM 11170</strain>
    </source>
</reference>
<dbReference type="EMBL" id="SLXT01000004">
    <property type="protein sequence ID" value="TCP68205.1"/>
    <property type="molecule type" value="Genomic_DNA"/>
</dbReference>
<proteinExistence type="predicted"/>
<feature type="region of interest" description="Disordered" evidence="1">
    <location>
        <begin position="1"/>
        <end position="54"/>
    </location>
</feature>
<protein>
    <submittedName>
        <fullName evidence="2">Uncharacterized protein</fullName>
    </submittedName>
</protein>
<organism evidence="2 3">
    <name type="scientific">Heliophilum fasciatum</name>
    <dbReference type="NCBI Taxonomy" id="35700"/>
    <lineage>
        <taxon>Bacteria</taxon>
        <taxon>Bacillati</taxon>
        <taxon>Bacillota</taxon>
        <taxon>Clostridia</taxon>
        <taxon>Eubacteriales</taxon>
        <taxon>Heliobacteriaceae</taxon>
        <taxon>Heliophilum</taxon>
    </lineage>
</organism>
<name>A0A4R2SAG0_9FIRM</name>
<keyword evidence="3" id="KW-1185">Reference proteome</keyword>
<gene>
    <name evidence="2" type="ORF">EDD73_104108</name>
</gene>
<evidence type="ECO:0000256" key="1">
    <source>
        <dbReference type="SAM" id="MobiDB-lite"/>
    </source>
</evidence>
<dbReference type="AlphaFoldDB" id="A0A4R2SAG0"/>
<comment type="caution">
    <text evidence="2">The sequence shown here is derived from an EMBL/GenBank/DDBJ whole genome shotgun (WGS) entry which is preliminary data.</text>
</comment>
<accession>A0A4R2SAG0</accession>
<dbReference type="Proteomes" id="UP000294813">
    <property type="component" value="Unassembled WGS sequence"/>
</dbReference>
<sequence>MMKKDQHNNSTIDANLSGAKKAPGVYEPDPRQIEQPSEIAQWAAQENKNPDDFE</sequence>
<evidence type="ECO:0000313" key="2">
    <source>
        <dbReference type="EMBL" id="TCP68205.1"/>
    </source>
</evidence>